<evidence type="ECO:0000256" key="1">
    <source>
        <dbReference type="ARBA" id="ARBA00004128"/>
    </source>
</evidence>
<evidence type="ECO:0000256" key="5">
    <source>
        <dbReference type="ARBA" id="ARBA00022692"/>
    </source>
</evidence>
<keyword evidence="12" id="KW-1185">Reference proteome</keyword>
<dbReference type="Pfam" id="PF01490">
    <property type="entry name" value="Aa_trans"/>
    <property type="match status" value="1"/>
</dbReference>
<feature type="transmembrane region" description="Helical" evidence="9">
    <location>
        <begin position="231"/>
        <end position="255"/>
    </location>
</feature>
<evidence type="ECO:0000256" key="7">
    <source>
        <dbReference type="ARBA" id="ARBA00022989"/>
    </source>
</evidence>
<feature type="transmembrane region" description="Helical" evidence="9">
    <location>
        <begin position="436"/>
        <end position="457"/>
    </location>
</feature>
<dbReference type="GO" id="GO:0015194">
    <property type="term" value="F:L-serine transmembrane transporter activity"/>
    <property type="evidence" value="ECO:0007669"/>
    <property type="project" value="TreeGrafter"/>
</dbReference>
<evidence type="ECO:0000256" key="4">
    <source>
        <dbReference type="ARBA" id="ARBA00022554"/>
    </source>
</evidence>
<evidence type="ECO:0000256" key="6">
    <source>
        <dbReference type="ARBA" id="ARBA00022970"/>
    </source>
</evidence>
<evidence type="ECO:0000313" key="11">
    <source>
        <dbReference type="EMBL" id="OEJ84335.1"/>
    </source>
</evidence>
<dbReference type="AlphaFoldDB" id="A0A1E5RBR2"/>
<evidence type="ECO:0000256" key="3">
    <source>
        <dbReference type="ARBA" id="ARBA00022448"/>
    </source>
</evidence>
<organism evidence="11 12">
    <name type="scientific">Hanseniaspora osmophila</name>
    <dbReference type="NCBI Taxonomy" id="56408"/>
    <lineage>
        <taxon>Eukaryota</taxon>
        <taxon>Fungi</taxon>
        <taxon>Dikarya</taxon>
        <taxon>Ascomycota</taxon>
        <taxon>Saccharomycotina</taxon>
        <taxon>Saccharomycetes</taxon>
        <taxon>Saccharomycodales</taxon>
        <taxon>Saccharomycodaceae</taxon>
        <taxon>Hanseniaspora</taxon>
    </lineage>
</organism>
<proteinExistence type="inferred from homology"/>
<dbReference type="Proteomes" id="UP000095728">
    <property type="component" value="Unassembled WGS sequence"/>
</dbReference>
<dbReference type="GO" id="GO:0005313">
    <property type="term" value="F:L-glutamate transmembrane transporter activity"/>
    <property type="evidence" value="ECO:0007669"/>
    <property type="project" value="TreeGrafter"/>
</dbReference>
<feature type="transmembrane region" description="Helical" evidence="9">
    <location>
        <begin position="75"/>
        <end position="102"/>
    </location>
</feature>
<dbReference type="FunCoup" id="A0A1E5RBR2">
    <property type="interactions" value="237"/>
</dbReference>
<dbReference type="GO" id="GO:0015189">
    <property type="term" value="F:L-lysine transmembrane transporter activity"/>
    <property type="evidence" value="ECO:0007669"/>
    <property type="project" value="TreeGrafter"/>
</dbReference>
<feature type="transmembrane region" description="Helical" evidence="9">
    <location>
        <begin position="153"/>
        <end position="171"/>
    </location>
</feature>
<dbReference type="STRING" id="56408.A0A1E5RBR2"/>
<feature type="transmembrane region" description="Helical" evidence="9">
    <location>
        <begin position="390"/>
        <end position="415"/>
    </location>
</feature>
<feature type="transmembrane region" description="Helical" evidence="9">
    <location>
        <begin position="33"/>
        <end position="54"/>
    </location>
</feature>
<comment type="similarity">
    <text evidence="2">Belongs to the amino acid/polyamine transporter 2 family.</text>
</comment>
<gene>
    <name evidence="11" type="ORF">AWRI3579_g3032</name>
</gene>
<keyword evidence="7 9" id="KW-1133">Transmembrane helix</keyword>
<dbReference type="PANTHER" id="PTHR22950">
    <property type="entry name" value="AMINO ACID TRANSPORTER"/>
    <property type="match status" value="1"/>
</dbReference>
<keyword evidence="5 9" id="KW-0812">Transmembrane</keyword>
<accession>A0A1E5RBR2</accession>
<comment type="caution">
    <text evidence="11">The sequence shown here is derived from an EMBL/GenBank/DDBJ whole genome shotgun (WGS) entry which is preliminary data.</text>
</comment>
<feature type="transmembrane region" description="Helical" evidence="9">
    <location>
        <begin position="365"/>
        <end position="384"/>
    </location>
</feature>
<dbReference type="GO" id="GO:0005290">
    <property type="term" value="F:L-histidine transmembrane transporter activity"/>
    <property type="evidence" value="ECO:0007669"/>
    <property type="project" value="TreeGrafter"/>
</dbReference>
<name>A0A1E5RBR2_9ASCO</name>
<keyword evidence="4" id="KW-0926">Vacuole</keyword>
<comment type="subcellular location">
    <subcellularLocation>
        <location evidence="1">Vacuole membrane</location>
        <topology evidence="1">Multi-pass membrane protein</topology>
    </subcellularLocation>
</comment>
<evidence type="ECO:0000313" key="12">
    <source>
        <dbReference type="Proteomes" id="UP000095728"/>
    </source>
</evidence>
<evidence type="ECO:0000256" key="8">
    <source>
        <dbReference type="ARBA" id="ARBA00023136"/>
    </source>
</evidence>
<dbReference type="GO" id="GO:0061459">
    <property type="term" value="F:L-arginine transmembrane transporter activity"/>
    <property type="evidence" value="ECO:0007669"/>
    <property type="project" value="TreeGrafter"/>
</dbReference>
<protein>
    <submittedName>
        <fullName evidence="11">Vacuolar amino acid transporter 6</fullName>
    </submittedName>
</protein>
<dbReference type="GO" id="GO:0005302">
    <property type="term" value="F:L-tyrosine transmembrane transporter activity"/>
    <property type="evidence" value="ECO:0007669"/>
    <property type="project" value="TreeGrafter"/>
</dbReference>
<keyword evidence="3" id="KW-0813">Transport</keyword>
<feature type="domain" description="Amino acid transporter transmembrane" evidence="10">
    <location>
        <begin position="2"/>
        <end position="448"/>
    </location>
</feature>
<keyword evidence="8 9" id="KW-0472">Membrane</keyword>
<evidence type="ECO:0000256" key="9">
    <source>
        <dbReference type="SAM" id="Phobius"/>
    </source>
</evidence>
<sequence>MSSTNKSAVLTLLHTCCGSGILALPFAFKANGLILSVLTIFFSGFCALSGLLCQAEITKYVRNKRNLSFFAVSKITYPSLGVFFDMAIAVKCFGVSVSYLIVAGDLLPQIFQTFTSNSFFHHRELHILTLSIFVIGPLCFLRKLGSLKIASMVAISSVVYLCFMVVLNFLFPSADVKALKGTVSLWKPSLHFQDTNSLKSFPIFVFAYTCHHNTFSVINELQNNTLKSIRTIAISAMGLACILYTAIGISGYLTFGDNIKGNIITMYPSSILTTIGRIAIVVLVTLAFPLQCHPCRASIHHIYEHFASSNLDKNSQHAAGTATSRNYLPAGEHNPLIATVSPTPTDELIEEGSSKVTTSELNSKTFTLITCSILCASLLLAISVKSLATMLSIVGATGSTSIAFILPGLFAHNLIGSEYRQTRTKLPTWTKVKKNLALGLSFWGVCVMVTALSSTLFF</sequence>
<keyword evidence="6" id="KW-0029">Amino-acid transport</keyword>
<dbReference type="EMBL" id="LPNM01000008">
    <property type="protein sequence ID" value="OEJ84335.1"/>
    <property type="molecule type" value="Genomic_DNA"/>
</dbReference>
<dbReference type="GO" id="GO:0000329">
    <property type="term" value="C:fungal-type vacuole membrane"/>
    <property type="evidence" value="ECO:0007669"/>
    <property type="project" value="TreeGrafter"/>
</dbReference>
<reference evidence="12" key="1">
    <citation type="journal article" date="2016" name="Genome Announc.">
        <title>Genome sequences of three species of Hanseniaspora isolated from spontaneous wine fermentations.</title>
        <authorList>
            <person name="Sternes P.R."/>
            <person name="Lee D."/>
            <person name="Kutyna D.R."/>
            <person name="Borneman A.R."/>
        </authorList>
    </citation>
    <scope>NUCLEOTIDE SEQUENCE [LARGE SCALE GENOMIC DNA]</scope>
    <source>
        <strain evidence="12">AWRI3579</strain>
    </source>
</reference>
<dbReference type="OrthoDB" id="438545at2759"/>
<evidence type="ECO:0000256" key="2">
    <source>
        <dbReference type="ARBA" id="ARBA00008066"/>
    </source>
</evidence>
<dbReference type="InterPro" id="IPR013057">
    <property type="entry name" value="AA_transpt_TM"/>
</dbReference>
<dbReference type="InParanoid" id="A0A1E5RBR2"/>
<feature type="transmembrane region" description="Helical" evidence="9">
    <location>
        <begin position="267"/>
        <end position="288"/>
    </location>
</feature>
<evidence type="ECO:0000259" key="10">
    <source>
        <dbReference type="Pfam" id="PF01490"/>
    </source>
</evidence>
<dbReference type="PANTHER" id="PTHR22950:SF678">
    <property type="entry name" value="VACUOLAR AMINO ACID TRANSPORTER 5-RELATED"/>
    <property type="match status" value="1"/>
</dbReference>